<keyword evidence="2" id="KW-0808">Transferase</keyword>
<dbReference type="Proteomes" id="UP000267208">
    <property type="component" value="Chromosome"/>
</dbReference>
<dbReference type="EMBL" id="CP031933">
    <property type="protein sequence ID" value="AYE37839.1"/>
    <property type="molecule type" value="Genomic_DNA"/>
</dbReference>
<dbReference type="Pfam" id="PF02885">
    <property type="entry name" value="Glycos_trans_3N"/>
    <property type="match status" value="1"/>
</dbReference>
<dbReference type="KEGG" id="lzh:D1B17_04005"/>
<name>A0A386PSM6_9LACO</name>
<organism evidence="4 5">
    <name type="scientific">Companilactobacillus zhachilii</name>
    <dbReference type="NCBI Taxonomy" id="2304606"/>
    <lineage>
        <taxon>Bacteria</taxon>
        <taxon>Bacillati</taxon>
        <taxon>Bacillota</taxon>
        <taxon>Bacilli</taxon>
        <taxon>Lactobacillales</taxon>
        <taxon>Lactobacillaceae</taxon>
        <taxon>Companilactobacillus</taxon>
    </lineage>
</organism>
<evidence type="ECO:0000256" key="1">
    <source>
        <dbReference type="ARBA" id="ARBA00022676"/>
    </source>
</evidence>
<proteinExistence type="predicted"/>
<dbReference type="OrthoDB" id="9806430at2"/>
<dbReference type="AlphaFoldDB" id="A0A386PSM6"/>
<evidence type="ECO:0000259" key="3">
    <source>
        <dbReference type="Pfam" id="PF02885"/>
    </source>
</evidence>
<dbReference type="InterPro" id="IPR017459">
    <property type="entry name" value="Glycosyl_Trfase_fam3_N_dom"/>
</dbReference>
<sequence>MDLEKTIMIKYTIKKLNENTNLNYKETKQTFDEIFSGNASTDQINDFITLLGQKRETPSEIAGTADSLRTHSLSTPKKVVLNRLGLRKDYSNSLNF</sequence>
<dbReference type="Gene3D" id="1.20.970.10">
    <property type="entry name" value="Transferase, Pyrimidine Nucleoside Phosphorylase, Chain C"/>
    <property type="match status" value="1"/>
</dbReference>
<dbReference type="SUPFAM" id="SSF47648">
    <property type="entry name" value="Nucleoside phosphorylase/phosphoribosyltransferase N-terminal domain"/>
    <property type="match status" value="1"/>
</dbReference>
<keyword evidence="5" id="KW-1185">Reference proteome</keyword>
<evidence type="ECO:0000313" key="4">
    <source>
        <dbReference type="EMBL" id="AYE37839.1"/>
    </source>
</evidence>
<evidence type="ECO:0000313" key="5">
    <source>
        <dbReference type="Proteomes" id="UP000267208"/>
    </source>
</evidence>
<dbReference type="GO" id="GO:0016757">
    <property type="term" value="F:glycosyltransferase activity"/>
    <property type="evidence" value="ECO:0007669"/>
    <property type="project" value="UniProtKB-KW"/>
</dbReference>
<protein>
    <recommendedName>
        <fullName evidence="3">Glycosyl transferase family 3 N-terminal domain-containing protein</fullName>
    </recommendedName>
</protein>
<reference evidence="5" key="1">
    <citation type="submission" date="2018-08" db="EMBL/GenBank/DDBJ databases">
        <title>Genome of Lactobacillus sp. HBUAS52074.</title>
        <authorList>
            <person name="Guo Z."/>
            <person name="Zhang Z.D."/>
        </authorList>
    </citation>
    <scope>NUCLEOTIDE SEQUENCE [LARGE SCALE GENOMIC DNA]</scope>
    <source>
        <strain evidence="5">HBUAS52074</strain>
    </source>
</reference>
<gene>
    <name evidence="4" type="ORF">D1B17_04005</name>
</gene>
<feature type="domain" description="Glycosyl transferase family 3 N-terminal" evidence="3">
    <location>
        <begin position="12"/>
        <end position="71"/>
    </location>
</feature>
<dbReference type="InterPro" id="IPR036320">
    <property type="entry name" value="Glycosyl_Trfase_fam3_N_dom_sf"/>
</dbReference>
<keyword evidence="1" id="KW-0328">Glycosyltransferase</keyword>
<accession>A0A386PSM6</accession>
<evidence type="ECO:0000256" key="2">
    <source>
        <dbReference type="ARBA" id="ARBA00022679"/>
    </source>
</evidence>